<evidence type="ECO:0000313" key="2">
    <source>
        <dbReference type="EMBL" id="ATB28874.1"/>
    </source>
</evidence>
<sequence>MNAVPLAPALAETRCPAHPEHPILGACKRCGTFFCEQDRHTLHGEDYCASCAERPELNYLEAFRLRYWGKRDTWAWLIGFSAIMRLISAPIFLRMPDGAGVLSGLVTLAGAVVCACFWLGKPFSRLGLCFLLVVELLVDAFTLGPNTLIRSAWPLLVSLAIYQDPRNRLFFQEHLPPETLQKLWHQYANNRVARLGFILGLFGLLFPPAAPVGLMCSIIGLRRVNPTANPPVGRKGQAIAGIVCGAAGLVLWTLLYFTLRY</sequence>
<keyword evidence="1" id="KW-1133">Transmembrane helix</keyword>
<feature type="transmembrane region" description="Helical" evidence="1">
    <location>
        <begin position="197"/>
        <end position="219"/>
    </location>
</feature>
<dbReference type="RefSeq" id="WP_095977511.1">
    <property type="nucleotide sequence ID" value="NZ_CP022163.1"/>
</dbReference>
<feature type="transmembrane region" description="Helical" evidence="1">
    <location>
        <begin position="239"/>
        <end position="259"/>
    </location>
</feature>
<name>A0A250IAG9_9BACT</name>
<dbReference type="AlphaFoldDB" id="A0A250IAG9"/>
<protein>
    <recommendedName>
        <fullName evidence="4">DUF4190 domain-containing protein</fullName>
    </recommendedName>
</protein>
<gene>
    <name evidence="2" type="ORF">MEBOL_002323</name>
</gene>
<dbReference type="EMBL" id="CP022163">
    <property type="protein sequence ID" value="ATB28874.1"/>
    <property type="molecule type" value="Genomic_DNA"/>
</dbReference>
<feature type="transmembrane region" description="Helical" evidence="1">
    <location>
        <begin position="74"/>
        <end position="93"/>
    </location>
</feature>
<evidence type="ECO:0008006" key="4">
    <source>
        <dbReference type="Google" id="ProtNLM"/>
    </source>
</evidence>
<keyword evidence="3" id="KW-1185">Reference proteome</keyword>
<keyword evidence="1" id="KW-0472">Membrane</keyword>
<proteinExistence type="predicted"/>
<dbReference type="Proteomes" id="UP000217289">
    <property type="component" value="Chromosome"/>
</dbReference>
<dbReference type="KEGG" id="mbd:MEBOL_002323"/>
<reference evidence="2 3" key="1">
    <citation type="submission" date="2017-06" db="EMBL/GenBank/DDBJ databases">
        <authorList>
            <person name="Kim H.J."/>
            <person name="Triplett B.A."/>
        </authorList>
    </citation>
    <scope>NUCLEOTIDE SEQUENCE [LARGE SCALE GENOMIC DNA]</scope>
    <source>
        <strain evidence="2 3">DSM 14713</strain>
    </source>
</reference>
<accession>A0A250IAG9</accession>
<feature type="transmembrane region" description="Helical" evidence="1">
    <location>
        <begin position="99"/>
        <end position="119"/>
    </location>
</feature>
<organism evidence="2 3">
    <name type="scientific">Melittangium boletus DSM 14713</name>
    <dbReference type="NCBI Taxonomy" id="1294270"/>
    <lineage>
        <taxon>Bacteria</taxon>
        <taxon>Pseudomonadati</taxon>
        <taxon>Myxococcota</taxon>
        <taxon>Myxococcia</taxon>
        <taxon>Myxococcales</taxon>
        <taxon>Cystobacterineae</taxon>
        <taxon>Archangiaceae</taxon>
        <taxon>Melittangium</taxon>
    </lineage>
</organism>
<dbReference type="OrthoDB" id="5382105at2"/>
<keyword evidence="1" id="KW-0812">Transmembrane</keyword>
<evidence type="ECO:0000313" key="3">
    <source>
        <dbReference type="Proteomes" id="UP000217289"/>
    </source>
</evidence>
<evidence type="ECO:0000256" key="1">
    <source>
        <dbReference type="SAM" id="Phobius"/>
    </source>
</evidence>